<protein>
    <submittedName>
        <fullName evidence="3">Helix-turn-helix transcriptional regulator</fullName>
    </submittedName>
</protein>
<keyword evidence="1" id="KW-0238">DNA-binding</keyword>
<comment type="caution">
    <text evidence="3">The sequence shown here is derived from an EMBL/GenBank/DDBJ whole genome shotgun (WGS) entry which is preliminary data.</text>
</comment>
<reference evidence="3" key="1">
    <citation type="submission" date="2020-08" db="EMBL/GenBank/DDBJ databases">
        <title>Genome public.</title>
        <authorList>
            <person name="Liu C."/>
            <person name="Sun Q."/>
        </authorList>
    </citation>
    <scope>NUCLEOTIDE SEQUENCE</scope>
    <source>
        <strain evidence="3">BX7</strain>
    </source>
</reference>
<dbReference type="Proteomes" id="UP000620366">
    <property type="component" value="Unassembled WGS sequence"/>
</dbReference>
<accession>A0A926HUF6</accession>
<dbReference type="GO" id="GO:0003677">
    <property type="term" value="F:DNA binding"/>
    <property type="evidence" value="ECO:0007669"/>
    <property type="project" value="UniProtKB-KW"/>
</dbReference>
<name>A0A926HUF6_9FIRM</name>
<proteinExistence type="predicted"/>
<gene>
    <name evidence="3" type="ORF">H8695_04215</name>
</gene>
<dbReference type="CDD" id="cd00093">
    <property type="entry name" value="HTH_XRE"/>
    <property type="match status" value="1"/>
</dbReference>
<evidence type="ECO:0000256" key="1">
    <source>
        <dbReference type="ARBA" id="ARBA00023125"/>
    </source>
</evidence>
<dbReference type="SUPFAM" id="SSF47413">
    <property type="entry name" value="lambda repressor-like DNA-binding domains"/>
    <property type="match status" value="1"/>
</dbReference>
<feature type="domain" description="HTH cro/C1-type" evidence="2">
    <location>
        <begin position="7"/>
        <end position="61"/>
    </location>
</feature>
<dbReference type="PANTHER" id="PTHR46558:SF11">
    <property type="entry name" value="HTH-TYPE TRANSCRIPTIONAL REGULATOR XRE"/>
    <property type="match status" value="1"/>
</dbReference>
<organism evidence="3 4">
    <name type="scientific">Feifania hominis</name>
    <dbReference type="NCBI Taxonomy" id="2763660"/>
    <lineage>
        <taxon>Bacteria</taxon>
        <taxon>Bacillati</taxon>
        <taxon>Bacillota</taxon>
        <taxon>Clostridia</taxon>
        <taxon>Eubacteriales</taxon>
        <taxon>Feifaniaceae</taxon>
        <taxon>Feifania</taxon>
    </lineage>
</organism>
<sequence>MEPIDRILMMLRERKVDQQDFAKAIGVRKQTVSEWKSGKTKSYLKYINQIAEYFDVSVDYLLGASKKSRPGEDDELIEYLEQLKNRPEMRMLFNISKDATKEDVEKAVRIIEALRK</sequence>
<dbReference type="Pfam" id="PF01381">
    <property type="entry name" value="HTH_3"/>
    <property type="match status" value="1"/>
</dbReference>
<dbReference type="InterPro" id="IPR010982">
    <property type="entry name" value="Lambda_DNA-bd_dom_sf"/>
</dbReference>
<keyword evidence="4" id="KW-1185">Reference proteome</keyword>
<dbReference type="SMART" id="SM00530">
    <property type="entry name" value="HTH_XRE"/>
    <property type="match status" value="1"/>
</dbReference>
<dbReference type="RefSeq" id="WP_249299637.1">
    <property type="nucleotide sequence ID" value="NZ_JACRSP010000002.1"/>
</dbReference>
<dbReference type="EMBL" id="JACRSP010000002">
    <property type="protein sequence ID" value="MBC8535895.1"/>
    <property type="molecule type" value="Genomic_DNA"/>
</dbReference>
<dbReference type="PROSITE" id="PS50943">
    <property type="entry name" value="HTH_CROC1"/>
    <property type="match status" value="1"/>
</dbReference>
<evidence type="ECO:0000313" key="4">
    <source>
        <dbReference type="Proteomes" id="UP000620366"/>
    </source>
</evidence>
<evidence type="ECO:0000313" key="3">
    <source>
        <dbReference type="EMBL" id="MBC8535895.1"/>
    </source>
</evidence>
<dbReference type="InterPro" id="IPR001387">
    <property type="entry name" value="Cro/C1-type_HTH"/>
</dbReference>
<dbReference type="AlphaFoldDB" id="A0A926HUF6"/>
<dbReference type="Gene3D" id="1.10.260.40">
    <property type="entry name" value="lambda repressor-like DNA-binding domains"/>
    <property type="match status" value="1"/>
</dbReference>
<evidence type="ECO:0000259" key="2">
    <source>
        <dbReference type="PROSITE" id="PS50943"/>
    </source>
</evidence>
<dbReference type="PANTHER" id="PTHR46558">
    <property type="entry name" value="TRACRIPTIONAL REGULATORY PROTEIN-RELATED-RELATED"/>
    <property type="match status" value="1"/>
</dbReference>